<proteinExistence type="predicted"/>
<dbReference type="HOGENOM" id="CLU_1129055_0_0_1"/>
<dbReference type="EMBL" id="KB707331">
    <property type="protein sequence ID" value="EMR62945.1"/>
    <property type="molecule type" value="Genomic_DNA"/>
</dbReference>
<dbReference type="KEGG" id="ela:UCREL1_10123"/>
<name>M7T8G0_EUTLA</name>
<accession>M7T8G0</accession>
<evidence type="ECO:0000313" key="1">
    <source>
        <dbReference type="EMBL" id="EMR62945.1"/>
    </source>
</evidence>
<dbReference type="Proteomes" id="UP000012174">
    <property type="component" value="Unassembled WGS sequence"/>
</dbReference>
<organism evidence="1 2">
    <name type="scientific">Eutypa lata (strain UCR-EL1)</name>
    <name type="common">Grapevine dieback disease fungus</name>
    <name type="synonym">Eutypa armeniacae</name>
    <dbReference type="NCBI Taxonomy" id="1287681"/>
    <lineage>
        <taxon>Eukaryota</taxon>
        <taxon>Fungi</taxon>
        <taxon>Dikarya</taxon>
        <taxon>Ascomycota</taxon>
        <taxon>Pezizomycotina</taxon>
        <taxon>Sordariomycetes</taxon>
        <taxon>Xylariomycetidae</taxon>
        <taxon>Xylariales</taxon>
        <taxon>Diatrypaceae</taxon>
        <taxon>Eutypa</taxon>
    </lineage>
</organism>
<sequence length="246" mass="27297">MHNSPVTEADTVAPKAYSGVADLTEAQKLDLKEIWEHAAAITSTHIVLDATTEQDFLQAIFAGSWNSDIKPMKPSEPNRSSQESSFAAGFFKEDLPGTNGEPQDDLFRKEGATAMLRVNVDDNKNLSWMWTDVGGLIANKESVQMTALEEDLKVACVLQYDTGVRTRLVPYISAVAVYIARFRVQAWSKHGFTNGLDGEGKKNAYGGETRRFALFRPVVFCHDIIDELSKTLEILRRAVPSNHMDS</sequence>
<keyword evidence="2" id="KW-1185">Reference proteome</keyword>
<dbReference type="eggNOG" id="ENOG502T5PE">
    <property type="taxonomic scope" value="Eukaryota"/>
</dbReference>
<gene>
    <name evidence="1" type="ORF">UCREL1_10123</name>
</gene>
<evidence type="ECO:0000313" key="2">
    <source>
        <dbReference type="Proteomes" id="UP000012174"/>
    </source>
</evidence>
<reference evidence="2" key="1">
    <citation type="journal article" date="2013" name="Genome Announc.">
        <title>Draft genome sequence of the grapevine dieback fungus Eutypa lata UCR-EL1.</title>
        <authorList>
            <person name="Blanco-Ulate B."/>
            <person name="Rolshausen P.E."/>
            <person name="Cantu D."/>
        </authorList>
    </citation>
    <scope>NUCLEOTIDE SEQUENCE [LARGE SCALE GENOMIC DNA]</scope>
    <source>
        <strain evidence="2">UCR-EL1</strain>
    </source>
</reference>
<dbReference type="AlphaFoldDB" id="M7T8G0"/>
<protein>
    <submittedName>
        <fullName evidence="1">Uncharacterized protein</fullName>
    </submittedName>
</protein>